<dbReference type="Proteomes" id="UP000282086">
    <property type="component" value="Chromosome"/>
</dbReference>
<keyword evidence="3" id="KW-0472">Membrane</keyword>
<dbReference type="InterPro" id="IPR036259">
    <property type="entry name" value="MFS_trans_sf"/>
</dbReference>
<dbReference type="EMBL" id="LR134140">
    <property type="protein sequence ID" value="VDZ94980.1"/>
    <property type="molecule type" value="Genomic_DNA"/>
</dbReference>
<comment type="subcellular location">
    <subcellularLocation>
        <location evidence="1">Cell inner membrane</location>
        <topology evidence="1">Multi-pass membrane protein</topology>
    </subcellularLocation>
</comment>
<accession>A0A447MV91</accession>
<evidence type="ECO:0000256" key="3">
    <source>
        <dbReference type="SAM" id="Phobius"/>
    </source>
</evidence>
<evidence type="ECO:0000256" key="1">
    <source>
        <dbReference type="ARBA" id="ARBA00004429"/>
    </source>
</evidence>
<keyword evidence="2" id="KW-0997">Cell inner membrane</keyword>
<sequence length="141" mass="15369">MCIKITALMANVALIAPLLGPLVGAAWVHVLPWEGMFILFAALAAIAFFGLQRAMPETATRRGETLSFKALGRDYRLVIKKPAVRRRGVSAGICQPAVVGLELRSRRLSSLAANSSAAMNMVCCRCPFLARSLPVIWCWRV</sequence>
<proteinExistence type="predicted"/>
<dbReference type="AlphaFoldDB" id="A0A447MV91"/>
<dbReference type="GO" id="GO:0005886">
    <property type="term" value="C:plasma membrane"/>
    <property type="evidence" value="ECO:0007669"/>
    <property type="project" value="UniProtKB-SubCell"/>
</dbReference>
<evidence type="ECO:0000313" key="4">
    <source>
        <dbReference type="EMBL" id="VDZ94980.1"/>
    </source>
</evidence>
<gene>
    <name evidence="4" type="primary">mdfA_1</name>
    <name evidence="4" type="ORF">NCTC129_01082</name>
</gene>
<keyword evidence="3" id="KW-1133">Transmembrane helix</keyword>
<organism evidence="4 5">
    <name type="scientific">Salmonella enterica I</name>
    <dbReference type="NCBI Taxonomy" id="59201"/>
    <lineage>
        <taxon>Bacteria</taxon>
        <taxon>Pseudomonadati</taxon>
        <taxon>Pseudomonadota</taxon>
        <taxon>Gammaproteobacteria</taxon>
        <taxon>Enterobacterales</taxon>
        <taxon>Enterobacteriaceae</taxon>
        <taxon>Salmonella</taxon>
    </lineage>
</organism>
<feature type="transmembrane region" description="Helical" evidence="3">
    <location>
        <begin position="35"/>
        <end position="52"/>
    </location>
</feature>
<evidence type="ECO:0000256" key="2">
    <source>
        <dbReference type="ARBA" id="ARBA00022519"/>
    </source>
</evidence>
<keyword evidence="3" id="KW-0812">Transmembrane</keyword>
<name>A0A447MV91_SALET</name>
<reference evidence="4 5" key="1">
    <citation type="submission" date="2018-12" db="EMBL/GenBank/DDBJ databases">
        <authorList>
            <consortium name="Pathogen Informatics"/>
        </authorList>
    </citation>
    <scope>NUCLEOTIDE SEQUENCE [LARGE SCALE GENOMIC DNA]</scope>
    <source>
        <strain evidence="4 5">NCTC129</strain>
    </source>
</reference>
<dbReference type="SUPFAM" id="SSF103473">
    <property type="entry name" value="MFS general substrate transporter"/>
    <property type="match status" value="1"/>
</dbReference>
<evidence type="ECO:0000313" key="5">
    <source>
        <dbReference type="Proteomes" id="UP000282086"/>
    </source>
</evidence>
<protein>
    <submittedName>
        <fullName evidence="4">Multidrug translocase MdfA</fullName>
    </submittedName>
</protein>
<dbReference type="Gene3D" id="1.20.1720.10">
    <property type="entry name" value="Multidrug resistance protein D"/>
    <property type="match status" value="1"/>
</dbReference>
<keyword evidence="2" id="KW-1003">Cell membrane</keyword>